<evidence type="ECO:0000313" key="1">
    <source>
        <dbReference type="EMBL" id="QJP08406.1"/>
    </source>
</evidence>
<dbReference type="Proteomes" id="UP000502549">
    <property type="component" value="Chromosome"/>
</dbReference>
<keyword evidence="2" id="KW-1185">Reference proteome</keyword>
<name>A0A7Z3BK67_9PSED</name>
<protein>
    <submittedName>
        <fullName evidence="1">HK97 gp10 family phage protein</fullName>
    </submittedName>
</protein>
<accession>A0A7Z3BK67</accession>
<dbReference type="KEGG" id="pmui:G4G71_11170"/>
<sequence length="131" mass="14282">MSFTSDMDSAVRKIIDAQDKIARAATIDFFSGTVKDTPVDTGRARGNWVTTADKPAQGEINREDKSGSAVISEIVAKTPEGAGQETFMSNSLPYIDKLEYGSSKQAPNGMVRRNLARVQRIVDQAIAKFRV</sequence>
<reference evidence="1 2" key="1">
    <citation type="submission" date="2020-02" db="EMBL/GenBank/DDBJ databases">
        <title>Complete genome sequence of Pseudomonas multiresinivorans ORNL1.</title>
        <authorList>
            <person name="Podar M."/>
        </authorList>
    </citation>
    <scope>NUCLEOTIDE SEQUENCE [LARGE SCALE GENOMIC DNA]</scope>
    <source>
        <strain evidence="2">populi</strain>
    </source>
</reference>
<proteinExistence type="predicted"/>
<gene>
    <name evidence="1" type="ORF">G4G71_11170</name>
</gene>
<dbReference type="AlphaFoldDB" id="A0A7Z3BK67"/>
<organism evidence="1 2">
    <name type="scientific">Pseudomonas multiresinivorans</name>
    <dbReference type="NCBI Taxonomy" id="95301"/>
    <lineage>
        <taxon>Bacteria</taxon>
        <taxon>Pseudomonadati</taxon>
        <taxon>Pseudomonadota</taxon>
        <taxon>Gammaproteobacteria</taxon>
        <taxon>Pseudomonadales</taxon>
        <taxon>Pseudomonadaceae</taxon>
        <taxon>Pseudomonas</taxon>
    </lineage>
</organism>
<evidence type="ECO:0000313" key="2">
    <source>
        <dbReference type="Proteomes" id="UP000502549"/>
    </source>
</evidence>
<dbReference type="EMBL" id="CP048833">
    <property type="protein sequence ID" value="QJP08406.1"/>
    <property type="molecule type" value="Genomic_DNA"/>
</dbReference>
<dbReference type="RefSeq" id="WP_169937635.1">
    <property type="nucleotide sequence ID" value="NZ_CP048833.1"/>
</dbReference>